<evidence type="ECO:0000256" key="4">
    <source>
        <dbReference type="ARBA" id="ARBA00022801"/>
    </source>
</evidence>
<dbReference type="SUPFAM" id="SSF49265">
    <property type="entry name" value="Fibronectin type III"/>
    <property type="match status" value="1"/>
</dbReference>
<dbReference type="PANTHER" id="PTHR11177">
    <property type="entry name" value="CHITINASE"/>
    <property type="match status" value="1"/>
</dbReference>
<dbReference type="STRING" id="1173111.SAMN05444955_106133"/>
<dbReference type="Gene3D" id="2.60.40.10">
    <property type="entry name" value="Immunoglobulins"/>
    <property type="match status" value="1"/>
</dbReference>
<dbReference type="FunFam" id="2.60.40.10:FF:001114">
    <property type="entry name" value="Chitinase A1"/>
    <property type="match status" value="1"/>
</dbReference>
<dbReference type="EC" id="3.2.1.14" evidence="2"/>
<dbReference type="SUPFAM" id="SSF51055">
    <property type="entry name" value="Carbohydrate binding domain"/>
    <property type="match status" value="1"/>
</dbReference>
<dbReference type="Pfam" id="PF00704">
    <property type="entry name" value="Glyco_hydro_18"/>
    <property type="match status" value="1"/>
</dbReference>
<evidence type="ECO:0000256" key="2">
    <source>
        <dbReference type="ARBA" id="ARBA00012729"/>
    </source>
</evidence>
<name>A0A1H8E4W8_9BACL</name>
<keyword evidence="3" id="KW-0732">Signal</keyword>
<dbReference type="InterPro" id="IPR003610">
    <property type="entry name" value="CBM5/12"/>
</dbReference>
<keyword evidence="7" id="KW-0326">Glycosidase</keyword>
<evidence type="ECO:0000313" key="10">
    <source>
        <dbReference type="EMBL" id="SEN14480.1"/>
    </source>
</evidence>
<dbReference type="AlphaFoldDB" id="A0A1H8E4W8"/>
<protein>
    <recommendedName>
        <fullName evidence="2">chitinase</fullName>
        <ecNumber evidence="2">3.2.1.14</ecNumber>
    </recommendedName>
</protein>
<keyword evidence="11" id="KW-1185">Reference proteome</keyword>
<dbReference type="RefSeq" id="WP_089967263.1">
    <property type="nucleotide sequence ID" value="NZ_FOCQ01000006.1"/>
</dbReference>
<dbReference type="GO" id="GO:0008061">
    <property type="term" value="F:chitin binding"/>
    <property type="evidence" value="ECO:0007669"/>
    <property type="project" value="InterPro"/>
</dbReference>
<gene>
    <name evidence="10" type="ORF">SAMN05444955_106133</name>
</gene>
<dbReference type="GO" id="GO:0006032">
    <property type="term" value="P:chitin catabolic process"/>
    <property type="evidence" value="ECO:0007669"/>
    <property type="project" value="UniProtKB-KW"/>
</dbReference>
<dbReference type="InterPro" id="IPR011583">
    <property type="entry name" value="Chitinase_II/V-like_cat"/>
</dbReference>
<dbReference type="EMBL" id="FOCQ01000006">
    <property type="protein sequence ID" value="SEN14480.1"/>
    <property type="molecule type" value="Genomic_DNA"/>
</dbReference>
<evidence type="ECO:0000256" key="6">
    <source>
        <dbReference type="ARBA" id="ARBA00023277"/>
    </source>
</evidence>
<evidence type="ECO:0000256" key="1">
    <source>
        <dbReference type="ARBA" id="ARBA00000822"/>
    </source>
</evidence>
<dbReference type="Gene3D" id="3.20.20.80">
    <property type="entry name" value="Glycosidases"/>
    <property type="match status" value="1"/>
</dbReference>
<dbReference type="PANTHER" id="PTHR11177:SF317">
    <property type="entry name" value="CHITINASE 12-RELATED"/>
    <property type="match status" value="1"/>
</dbReference>
<dbReference type="InterPro" id="IPR001223">
    <property type="entry name" value="Glyco_hydro18_cat"/>
</dbReference>
<dbReference type="GO" id="GO:0005576">
    <property type="term" value="C:extracellular region"/>
    <property type="evidence" value="ECO:0007669"/>
    <property type="project" value="InterPro"/>
</dbReference>
<evidence type="ECO:0000256" key="3">
    <source>
        <dbReference type="ARBA" id="ARBA00022729"/>
    </source>
</evidence>
<dbReference type="Gene3D" id="2.10.10.20">
    <property type="entry name" value="Carbohydrate-binding module superfamily 5/12"/>
    <property type="match status" value="1"/>
</dbReference>
<dbReference type="SMART" id="SM00060">
    <property type="entry name" value="FN3"/>
    <property type="match status" value="1"/>
</dbReference>
<proteinExistence type="predicted"/>
<evidence type="ECO:0000256" key="7">
    <source>
        <dbReference type="ARBA" id="ARBA00023295"/>
    </source>
</evidence>
<dbReference type="Proteomes" id="UP000199695">
    <property type="component" value="Unassembled WGS sequence"/>
</dbReference>
<sequence>MNSRNERKRKTFAVLLIAILLSGLFPAWMSTNASTVNAATAACQEPAWNATTAYTAGARVSYNGKIYEAKWWTQGDRPDLSGEWGPWKTIGDCSSGPVDTEAPSAPAGLKVTGTTNSSVSLSWSASTDNVSVTGYDVYRGGTLASSVTGTTATVTGLASNTTYSFTMKAKDAAGNVSPASNQVSATTLPGDSKEVTRRYVAYASTWNTSIYDLKPENIPNYITNVNLAFVRPDTAYQKGSYAFDQAIAGFEFVEGATTNTGQKKFTPQQAQDLRHNIAALKARGTEVWISVGGWAYSQDSQWSGFNAAHVVDLALDLGASGVDIDWESSSSSCNKLDSANFRCTKDGEIAGIITSLYNEIHARGVNLKISIAGWSTGAYYVKGTPFEEGKVQWGSPFGGTMYRVMKDHGDKIDFINLMSYDAGDYYDPREGYESYRAIYDGPINIGMEIAPEGSGGAVLEVEAPPGTVYDADMLTGQNNIATQYYNVETLVKYIKNKGKPYDGFMLWQLWKQRVHQPAPTGAATENTAGQYVCRNLPLAGDCSQTIPSLPKLTP</sequence>
<feature type="domain" description="Fibronectin type-III" evidence="9">
    <location>
        <begin position="105"/>
        <end position="190"/>
    </location>
</feature>
<dbReference type="PROSITE" id="PS50853">
    <property type="entry name" value="FN3"/>
    <property type="match status" value="1"/>
</dbReference>
<reference evidence="10 11" key="1">
    <citation type="submission" date="2016-10" db="EMBL/GenBank/DDBJ databases">
        <authorList>
            <person name="de Groot N.N."/>
        </authorList>
    </citation>
    <scope>NUCLEOTIDE SEQUENCE [LARGE SCALE GENOMIC DNA]</scope>
    <source>
        <strain evidence="10 11">DSM 46701</strain>
    </source>
</reference>
<dbReference type="GO" id="GO:0008843">
    <property type="term" value="F:endochitinase activity"/>
    <property type="evidence" value="ECO:0007669"/>
    <property type="project" value="UniProtKB-EC"/>
</dbReference>
<dbReference type="SMART" id="SM00495">
    <property type="entry name" value="ChtBD3"/>
    <property type="match status" value="1"/>
</dbReference>
<dbReference type="SUPFAM" id="SSF51445">
    <property type="entry name" value="(Trans)glycosidases"/>
    <property type="match status" value="1"/>
</dbReference>
<dbReference type="InterPro" id="IPR017853">
    <property type="entry name" value="GH"/>
</dbReference>
<organism evidence="10 11">
    <name type="scientific">Lihuaxuella thermophila</name>
    <dbReference type="NCBI Taxonomy" id="1173111"/>
    <lineage>
        <taxon>Bacteria</taxon>
        <taxon>Bacillati</taxon>
        <taxon>Bacillota</taxon>
        <taxon>Bacilli</taxon>
        <taxon>Bacillales</taxon>
        <taxon>Thermoactinomycetaceae</taxon>
        <taxon>Lihuaxuella</taxon>
    </lineage>
</organism>
<dbReference type="CDD" id="cd12215">
    <property type="entry name" value="ChiC_BD"/>
    <property type="match status" value="1"/>
</dbReference>
<evidence type="ECO:0000259" key="9">
    <source>
        <dbReference type="PROSITE" id="PS50853"/>
    </source>
</evidence>
<accession>A0A1H8E4W8</accession>
<dbReference type="SMART" id="SM00636">
    <property type="entry name" value="Glyco_18"/>
    <property type="match status" value="1"/>
</dbReference>
<keyword evidence="5" id="KW-0146">Chitin degradation</keyword>
<dbReference type="InterPro" id="IPR036116">
    <property type="entry name" value="FN3_sf"/>
</dbReference>
<evidence type="ECO:0000256" key="8">
    <source>
        <dbReference type="ARBA" id="ARBA00023326"/>
    </source>
</evidence>
<dbReference type="InterPro" id="IPR013783">
    <property type="entry name" value="Ig-like_fold"/>
</dbReference>
<evidence type="ECO:0000313" key="11">
    <source>
        <dbReference type="Proteomes" id="UP000199695"/>
    </source>
</evidence>
<keyword evidence="6" id="KW-0119">Carbohydrate metabolism</keyword>
<comment type="catalytic activity">
    <reaction evidence="1">
        <text>Random endo-hydrolysis of N-acetyl-beta-D-glucosaminide (1-&gt;4)-beta-linkages in chitin and chitodextrins.</text>
        <dbReference type="EC" id="3.2.1.14"/>
    </reaction>
</comment>
<dbReference type="Pfam" id="PF00041">
    <property type="entry name" value="fn3"/>
    <property type="match status" value="1"/>
</dbReference>
<keyword evidence="8" id="KW-0624">Polysaccharide degradation</keyword>
<dbReference type="InterPro" id="IPR036573">
    <property type="entry name" value="CBM_sf_5/12"/>
</dbReference>
<dbReference type="OrthoDB" id="9775889at2"/>
<evidence type="ECO:0000256" key="5">
    <source>
        <dbReference type="ARBA" id="ARBA00023024"/>
    </source>
</evidence>
<dbReference type="InterPro" id="IPR003961">
    <property type="entry name" value="FN3_dom"/>
</dbReference>
<dbReference type="GO" id="GO:0030246">
    <property type="term" value="F:carbohydrate binding"/>
    <property type="evidence" value="ECO:0007669"/>
    <property type="project" value="InterPro"/>
</dbReference>
<dbReference type="Pfam" id="PF02839">
    <property type="entry name" value="CBM_5_12"/>
    <property type="match status" value="1"/>
</dbReference>
<keyword evidence="4" id="KW-0378">Hydrolase</keyword>
<dbReference type="GO" id="GO:0000272">
    <property type="term" value="P:polysaccharide catabolic process"/>
    <property type="evidence" value="ECO:0007669"/>
    <property type="project" value="UniProtKB-KW"/>
</dbReference>
<dbReference type="InterPro" id="IPR050314">
    <property type="entry name" value="Glycosyl_Hydrlase_18"/>
</dbReference>